<comment type="subcellular location">
    <subcellularLocation>
        <location evidence="1 8">Cell outer membrane</location>
        <topology evidence="1 8">Multi-pass membrane protein</topology>
    </subcellularLocation>
</comment>
<evidence type="ECO:0000256" key="10">
    <source>
        <dbReference type="SAM" id="SignalP"/>
    </source>
</evidence>
<dbReference type="InterPro" id="IPR036942">
    <property type="entry name" value="Beta-barrel_TonB_sf"/>
</dbReference>
<dbReference type="Pfam" id="PF13715">
    <property type="entry name" value="CarbopepD_reg_2"/>
    <property type="match status" value="1"/>
</dbReference>
<evidence type="ECO:0000259" key="12">
    <source>
        <dbReference type="Pfam" id="PF07715"/>
    </source>
</evidence>
<dbReference type="FunFam" id="2.60.40.1120:FF:000003">
    <property type="entry name" value="Outer membrane protein Omp121"/>
    <property type="match status" value="1"/>
</dbReference>
<dbReference type="InterPro" id="IPR012910">
    <property type="entry name" value="Plug_dom"/>
</dbReference>
<protein>
    <submittedName>
        <fullName evidence="13">TonB-dependent receptor</fullName>
    </submittedName>
</protein>
<dbReference type="Pfam" id="PF07715">
    <property type="entry name" value="Plug"/>
    <property type="match status" value="1"/>
</dbReference>
<proteinExistence type="inferred from homology"/>
<dbReference type="NCBIfam" id="TIGR04056">
    <property type="entry name" value="OMP_RagA_SusC"/>
    <property type="match status" value="1"/>
</dbReference>
<dbReference type="Pfam" id="PF00593">
    <property type="entry name" value="TonB_dep_Rec_b-barrel"/>
    <property type="match status" value="1"/>
</dbReference>
<name>A0A9D2CL83_9BACE</name>
<dbReference type="EMBL" id="DXCV01000033">
    <property type="protein sequence ID" value="HIY87896.1"/>
    <property type="molecule type" value="Genomic_DNA"/>
</dbReference>
<evidence type="ECO:0000259" key="11">
    <source>
        <dbReference type="Pfam" id="PF00593"/>
    </source>
</evidence>
<evidence type="ECO:0000256" key="2">
    <source>
        <dbReference type="ARBA" id="ARBA00022448"/>
    </source>
</evidence>
<evidence type="ECO:0000256" key="9">
    <source>
        <dbReference type="RuleBase" id="RU003357"/>
    </source>
</evidence>
<dbReference type="SUPFAM" id="SSF49464">
    <property type="entry name" value="Carboxypeptidase regulatory domain-like"/>
    <property type="match status" value="1"/>
</dbReference>
<keyword evidence="5 9" id="KW-0798">TonB box</keyword>
<evidence type="ECO:0000256" key="7">
    <source>
        <dbReference type="ARBA" id="ARBA00023237"/>
    </source>
</evidence>
<evidence type="ECO:0000313" key="14">
    <source>
        <dbReference type="Proteomes" id="UP000886851"/>
    </source>
</evidence>
<dbReference type="InterPro" id="IPR000531">
    <property type="entry name" value="Beta-barrel_TonB"/>
</dbReference>
<feature type="chain" id="PRO_5038954787" evidence="10">
    <location>
        <begin position="28"/>
        <end position="1093"/>
    </location>
</feature>
<keyword evidence="10" id="KW-0732">Signal</keyword>
<evidence type="ECO:0000256" key="3">
    <source>
        <dbReference type="ARBA" id="ARBA00022452"/>
    </source>
</evidence>
<dbReference type="InterPro" id="IPR008969">
    <property type="entry name" value="CarboxyPept-like_regulatory"/>
</dbReference>
<keyword evidence="7 8" id="KW-0998">Cell outer membrane</keyword>
<comment type="similarity">
    <text evidence="8 9">Belongs to the TonB-dependent receptor family.</text>
</comment>
<dbReference type="Gene3D" id="2.60.40.1120">
    <property type="entry name" value="Carboxypeptidase-like, regulatory domain"/>
    <property type="match status" value="1"/>
</dbReference>
<feature type="domain" description="TonB-dependent receptor-like beta-barrel" evidence="11">
    <location>
        <begin position="429"/>
        <end position="815"/>
    </location>
</feature>
<keyword evidence="13" id="KW-0675">Receptor</keyword>
<dbReference type="InterPro" id="IPR037066">
    <property type="entry name" value="Plug_dom_sf"/>
</dbReference>
<dbReference type="AlphaFoldDB" id="A0A9D2CL83"/>
<sequence length="1093" mass="123020">MKRKFHLVRCVLCLATGLLLVGTPTMAAGDERPAASVDQVRAKIQVKGQVVDVTGEPLPGATVLEPATGNGAITDIDGNFAVSVSADAVLEVSYVGFETQRVPVKGRRELKIVLEEDDNTLSEVVVVGYGIQKKVNLSGSVDQINAKDLEKRPIADLSRGLQGMIPNLNIDFTSGEPGQAANINIRGEASINGGSPLILIDGVAADAEEMNRLLPEDIESLSVLKDASSAAIYGARAAFGVILITTKQGAGDRVQVNYNGNFGWKRPSMLTEKTSDPYIYLKLKNIAVLNTPWSSGHVTSDERLEWARQRSDNPAGTPAVRLNPLDETQWEYMGNRDWTSYYLDRSTFNQTHQVSVSGATEKTRYYLSGGFDDEAGMFSNLVKNDKYRRYSMRSKVSYDAWDWLTLSNNTSYVVTERKKPSYYNISSFFDLEPHDMDRNPDGTWASGELGQALAQLVDGGEEKTTYGRLQSTFSGELKFWERMLVINANFTFMKGHEEYDWYKTPYTVGYGPEDIRELGESRAYKGSTDDLYTVLELYATFNKLFKERHQVTAILGFNQEYNRSDNFTADRYDIISNSLPSIGLASGVQYVDQTYKDWAIRGLFFRANYSYDNRYIFEMNGRYDGTSRFPKNKRFGFFPSGSVAWRVDSESFFKESRLTDIFSQFKLRASYGSLGNQLVSEYGYIPYMSSQLGSYLVDGELQQTVTAPGLVSPDYTWEKVQTINGGIDLGFFRNKLTMTFDFYRRDTKGMLTLGRELPGVLGKEEPQENAANLKTRGWELSIGYQDNFSLAGKPFNWGARFVLSDSRTWITKFDNPTKNLTQYYEGQEIGEIWGLQSDGFFRSAEEIAALDETEIIPWGALEIVEGWPKYKDLNGDHRITKGTTVDNPGDLSVIGNSAPRFRFGLNLNAEWNGFDVAVFLQGIGKRDFYPQSFLYWGFYQQPYSGGQVHTFDFYRPTTDSDVEMAKHSQSYIAAGLANQNLNAKFPVLQSWLADKNLGTRIDQAMGLAIPQTGYMLNAAYLRIKNITIGYTLPQEWTRKVKLNRVRLYVSADNLFEWSGVKPFFDPESVTDTSSFGYVYPFSRQYSFGLNVTF</sequence>
<dbReference type="InterPro" id="IPR023996">
    <property type="entry name" value="TonB-dep_OMP_SusC/RagA"/>
</dbReference>
<feature type="domain" description="TonB-dependent receptor plug" evidence="12">
    <location>
        <begin position="134"/>
        <end position="241"/>
    </location>
</feature>
<reference evidence="13" key="1">
    <citation type="journal article" date="2021" name="PeerJ">
        <title>Extensive microbial diversity within the chicken gut microbiome revealed by metagenomics and culture.</title>
        <authorList>
            <person name="Gilroy R."/>
            <person name="Ravi A."/>
            <person name="Getino M."/>
            <person name="Pursley I."/>
            <person name="Horton D.L."/>
            <person name="Alikhan N.F."/>
            <person name="Baker D."/>
            <person name="Gharbi K."/>
            <person name="Hall N."/>
            <person name="Watson M."/>
            <person name="Adriaenssens E.M."/>
            <person name="Foster-Nyarko E."/>
            <person name="Jarju S."/>
            <person name="Secka A."/>
            <person name="Antonio M."/>
            <person name="Oren A."/>
            <person name="Chaudhuri R.R."/>
            <person name="La Ragione R."/>
            <person name="Hildebrand F."/>
            <person name="Pallen M.J."/>
        </authorList>
    </citation>
    <scope>NUCLEOTIDE SEQUENCE</scope>
    <source>
        <strain evidence="13">Gambia2-208</strain>
    </source>
</reference>
<comment type="caution">
    <text evidence="13">The sequence shown here is derived from an EMBL/GenBank/DDBJ whole genome shotgun (WGS) entry which is preliminary data.</text>
</comment>
<dbReference type="InterPro" id="IPR039426">
    <property type="entry name" value="TonB-dep_rcpt-like"/>
</dbReference>
<dbReference type="SUPFAM" id="SSF56935">
    <property type="entry name" value="Porins"/>
    <property type="match status" value="1"/>
</dbReference>
<evidence type="ECO:0000256" key="1">
    <source>
        <dbReference type="ARBA" id="ARBA00004571"/>
    </source>
</evidence>
<keyword evidence="2 8" id="KW-0813">Transport</keyword>
<evidence type="ECO:0000256" key="8">
    <source>
        <dbReference type="PROSITE-ProRule" id="PRU01360"/>
    </source>
</evidence>
<keyword evidence="4 8" id="KW-0812">Transmembrane</keyword>
<accession>A0A9D2CL83</accession>
<dbReference type="GO" id="GO:0009279">
    <property type="term" value="C:cell outer membrane"/>
    <property type="evidence" value="ECO:0007669"/>
    <property type="project" value="UniProtKB-SubCell"/>
</dbReference>
<dbReference type="NCBIfam" id="TIGR04057">
    <property type="entry name" value="SusC_RagA_signa"/>
    <property type="match status" value="1"/>
</dbReference>
<keyword evidence="6 8" id="KW-0472">Membrane</keyword>
<dbReference type="PROSITE" id="PS52016">
    <property type="entry name" value="TONB_DEPENDENT_REC_3"/>
    <property type="match status" value="1"/>
</dbReference>
<evidence type="ECO:0000256" key="6">
    <source>
        <dbReference type="ARBA" id="ARBA00023136"/>
    </source>
</evidence>
<feature type="signal peptide" evidence="10">
    <location>
        <begin position="1"/>
        <end position="27"/>
    </location>
</feature>
<dbReference type="Gene3D" id="2.170.130.10">
    <property type="entry name" value="TonB-dependent receptor, plug domain"/>
    <property type="match status" value="1"/>
</dbReference>
<organism evidence="13 14">
    <name type="scientific">Candidatus Bacteroides pullicola</name>
    <dbReference type="NCBI Taxonomy" id="2838475"/>
    <lineage>
        <taxon>Bacteria</taxon>
        <taxon>Pseudomonadati</taxon>
        <taxon>Bacteroidota</taxon>
        <taxon>Bacteroidia</taxon>
        <taxon>Bacteroidales</taxon>
        <taxon>Bacteroidaceae</taxon>
        <taxon>Bacteroides</taxon>
    </lineage>
</organism>
<reference evidence="13" key="2">
    <citation type="submission" date="2021-04" db="EMBL/GenBank/DDBJ databases">
        <authorList>
            <person name="Gilroy R."/>
        </authorList>
    </citation>
    <scope>NUCLEOTIDE SEQUENCE</scope>
    <source>
        <strain evidence="13">Gambia2-208</strain>
    </source>
</reference>
<evidence type="ECO:0000256" key="4">
    <source>
        <dbReference type="ARBA" id="ARBA00022692"/>
    </source>
</evidence>
<evidence type="ECO:0000313" key="13">
    <source>
        <dbReference type="EMBL" id="HIY87896.1"/>
    </source>
</evidence>
<dbReference type="Proteomes" id="UP000886851">
    <property type="component" value="Unassembled WGS sequence"/>
</dbReference>
<dbReference type="Gene3D" id="2.40.170.20">
    <property type="entry name" value="TonB-dependent receptor, beta-barrel domain"/>
    <property type="match status" value="1"/>
</dbReference>
<keyword evidence="3 8" id="KW-1134">Transmembrane beta strand</keyword>
<gene>
    <name evidence="13" type="ORF">H9824_04210</name>
</gene>
<evidence type="ECO:0000256" key="5">
    <source>
        <dbReference type="ARBA" id="ARBA00023077"/>
    </source>
</evidence>
<dbReference type="InterPro" id="IPR023997">
    <property type="entry name" value="TonB-dep_OMP_SusC/RagA_CS"/>
</dbReference>